<reference evidence="2 3" key="1">
    <citation type="submission" date="2016-09" db="EMBL/GenBank/DDBJ databases">
        <authorList>
            <person name="Capua I."/>
            <person name="De Benedictis P."/>
            <person name="Joannis T."/>
            <person name="Lombin L.H."/>
            <person name="Cattoli G."/>
        </authorList>
    </citation>
    <scope>NUCLEOTIDE SEQUENCE [LARGE SCALE GENOMIC DNA]</scope>
    <source>
        <strain evidence="2 3">IMI 309357</strain>
    </source>
</reference>
<organism evidence="2 3">
    <name type="scientific">Colletotrichum orchidophilum</name>
    <dbReference type="NCBI Taxonomy" id="1209926"/>
    <lineage>
        <taxon>Eukaryota</taxon>
        <taxon>Fungi</taxon>
        <taxon>Dikarya</taxon>
        <taxon>Ascomycota</taxon>
        <taxon>Pezizomycotina</taxon>
        <taxon>Sordariomycetes</taxon>
        <taxon>Hypocreomycetidae</taxon>
        <taxon>Glomerellales</taxon>
        <taxon>Glomerellaceae</taxon>
        <taxon>Colletotrichum</taxon>
    </lineage>
</organism>
<feature type="region of interest" description="Disordered" evidence="1">
    <location>
        <begin position="146"/>
        <end position="179"/>
    </location>
</feature>
<feature type="compositionally biased region" description="Polar residues" evidence="1">
    <location>
        <begin position="518"/>
        <end position="528"/>
    </location>
</feature>
<protein>
    <submittedName>
        <fullName evidence="2">Uncharacterized protein</fullName>
    </submittedName>
</protein>
<feature type="region of interest" description="Disordered" evidence="1">
    <location>
        <begin position="192"/>
        <end position="217"/>
    </location>
</feature>
<evidence type="ECO:0000313" key="3">
    <source>
        <dbReference type="Proteomes" id="UP000176998"/>
    </source>
</evidence>
<sequence length="596" mass="66860">MCLILQPTSQCKVCFRFTRFEDVNQFCANIAYVPDSGLGSCGVLKLQRVQRLTDYVCEACRWSAEQDAKDFYEFLYPSPHKYFGDSGHGFAEEFLSRLSAPPPGLQRPFDQDVNGIAYSLPLLAISVMPPGPSSLQPGASIATTHLNHRPTRAQPTRSRYEFHSSSSSESEESPGRDSQRLHWANIANLMSSKKQPPPLNILGDPSQDHPETPQSAAQLRIESPWGARVVSNPEEDPWWYPEIWGPAKDLPDDLAEALDQYPPQSTVHGHDIHVFDSNNSPGKWEENLTVIIVTPRGRKARVMSGEVYDEGATLVGRRMIERARYEHISDKEREYMSKAGRSCFFRPCTVASCPLSHERGQHQPWPSRGENLLESMARGHRMRKNWWSRTAIPRPVTPTSNPRQYSSHSPMRRRPAPLDLTKTKAVRFNIAVEDAESVWSRGNATPHPAGPQATVSDEDEDLATPWSSEPLFAPEPRSKGDLTAILEYEGRVGRIRPRNYNYDPAGETNGSPRPHVRSTASRDQQTGAASIHREVRNARRAAARTANDGIDTLHVPSEAQRNASLDYDDQDSCYGFTTLSISDFDEDCNIYDPPSR</sequence>
<accession>A0A1G4BNX5</accession>
<dbReference type="Proteomes" id="UP000176998">
    <property type="component" value="Unassembled WGS sequence"/>
</dbReference>
<name>A0A1G4BNX5_9PEZI</name>
<dbReference type="AlphaFoldDB" id="A0A1G4BNX5"/>
<evidence type="ECO:0000313" key="2">
    <source>
        <dbReference type="EMBL" id="OHF03160.1"/>
    </source>
</evidence>
<evidence type="ECO:0000256" key="1">
    <source>
        <dbReference type="SAM" id="MobiDB-lite"/>
    </source>
</evidence>
<dbReference type="RefSeq" id="XP_022480297.1">
    <property type="nucleotide sequence ID" value="XM_022613198.1"/>
</dbReference>
<proteinExistence type="predicted"/>
<feature type="region of interest" description="Disordered" evidence="1">
    <location>
        <begin position="496"/>
        <end position="567"/>
    </location>
</feature>
<dbReference type="GeneID" id="34554708"/>
<comment type="caution">
    <text evidence="2">The sequence shown here is derived from an EMBL/GenBank/DDBJ whole genome shotgun (WGS) entry which is preliminary data.</text>
</comment>
<feature type="region of interest" description="Disordered" evidence="1">
    <location>
        <begin position="392"/>
        <end position="415"/>
    </location>
</feature>
<dbReference type="EMBL" id="MJBS01000008">
    <property type="protein sequence ID" value="OHF03160.1"/>
    <property type="molecule type" value="Genomic_DNA"/>
</dbReference>
<feature type="region of interest" description="Disordered" evidence="1">
    <location>
        <begin position="439"/>
        <end position="477"/>
    </location>
</feature>
<feature type="compositionally biased region" description="Polar residues" evidence="1">
    <location>
        <begin position="397"/>
        <end position="409"/>
    </location>
</feature>
<gene>
    <name evidence="2" type="ORF">CORC01_01544</name>
</gene>
<keyword evidence="3" id="KW-1185">Reference proteome</keyword>
<dbReference type="OrthoDB" id="4843485at2759"/>